<dbReference type="EMBL" id="SCFR01000003">
    <property type="protein sequence ID" value="TFF67336.1"/>
    <property type="molecule type" value="Genomic_DNA"/>
</dbReference>
<dbReference type="Proteomes" id="UP000297454">
    <property type="component" value="Unassembled WGS sequence"/>
</dbReference>
<comment type="domain">
    <text evidence="14">The Walker A ATP-binding motif also binds Pi and PPi.</text>
</comment>
<evidence type="ECO:0000256" key="4">
    <source>
        <dbReference type="ARBA" id="ARBA00022527"/>
    </source>
</evidence>
<dbReference type="GO" id="GO:0005524">
    <property type="term" value="F:ATP binding"/>
    <property type="evidence" value="ECO:0007669"/>
    <property type="project" value="UniProtKB-UniRule"/>
</dbReference>
<evidence type="ECO:0000313" key="17">
    <source>
        <dbReference type="EMBL" id="TFF67336.1"/>
    </source>
</evidence>
<dbReference type="InterPro" id="IPR003755">
    <property type="entry name" value="HPr(Ser)_kin/Pase"/>
</dbReference>
<keyword evidence="9 14" id="KW-0067">ATP-binding</keyword>
<keyword evidence="11 14" id="KW-0511">Multifunctional enzyme</keyword>
<gene>
    <name evidence="14 17" type="primary">hprK</name>
    <name evidence="17" type="ORF">EQF91_01555</name>
</gene>
<dbReference type="InterPro" id="IPR011126">
    <property type="entry name" value="Hpr_kin/Pase_Hpr_N"/>
</dbReference>
<feature type="binding site" evidence="14">
    <location>
        <position position="203"/>
    </location>
    <ligand>
        <name>Mg(2+)</name>
        <dbReference type="ChEBI" id="CHEBI:18420"/>
    </ligand>
</feature>
<dbReference type="HAMAP" id="MF_01249">
    <property type="entry name" value="HPr_kinase"/>
    <property type="match status" value="1"/>
</dbReference>
<keyword evidence="4 14" id="KW-0723">Serine/threonine-protein kinase</keyword>
<comment type="catalytic activity">
    <reaction evidence="1 14">
        <text>[HPr protein]-L-serine + ATP = [HPr protein]-O-phospho-L-serine + ADP + H(+)</text>
        <dbReference type="Rhea" id="RHEA:46600"/>
        <dbReference type="Rhea" id="RHEA-COMP:11602"/>
        <dbReference type="Rhea" id="RHEA-COMP:11603"/>
        <dbReference type="ChEBI" id="CHEBI:15378"/>
        <dbReference type="ChEBI" id="CHEBI:29999"/>
        <dbReference type="ChEBI" id="CHEBI:30616"/>
        <dbReference type="ChEBI" id="CHEBI:83421"/>
        <dbReference type="ChEBI" id="CHEBI:456216"/>
    </reaction>
</comment>
<evidence type="ECO:0000259" key="16">
    <source>
        <dbReference type="Pfam" id="PF07475"/>
    </source>
</evidence>
<dbReference type="GO" id="GO:0004674">
    <property type="term" value="F:protein serine/threonine kinase activity"/>
    <property type="evidence" value="ECO:0007669"/>
    <property type="project" value="UniProtKB-KW"/>
</dbReference>
<feature type="active site" description="Proton acceptor; for phosphorylation activity. Proton donor; for dephosphorylation activity" evidence="14">
    <location>
        <position position="179"/>
    </location>
</feature>
<evidence type="ECO:0000256" key="12">
    <source>
        <dbReference type="ARBA" id="ARBA00023277"/>
    </source>
</evidence>
<evidence type="ECO:0000256" key="13">
    <source>
        <dbReference type="ARBA" id="ARBA00047657"/>
    </source>
</evidence>
<dbReference type="GO" id="GO:0004712">
    <property type="term" value="F:protein serine/threonine/tyrosine kinase activity"/>
    <property type="evidence" value="ECO:0007669"/>
    <property type="project" value="UniProtKB-UniRule"/>
</dbReference>
<feature type="region of interest" description="Important for the catalytic mechanism of dephosphorylation" evidence="14">
    <location>
        <begin position="265"/>
        <end position="270"/>
    </location>
</feature>
<dbReference type="InterPro" id="IPR027417">
    <property type="entry name" value="P-loop_NTPase"/>
</dbReference>
<name>A0A4R9C2Q6_9FIRM</name>
<evidence type="ECO:0000256" key="5">
    <source>
        <dbReference type="ARBA" id="ARBA00022679"/>
    </source>
</evidence>
<feature type="binding site" evidence="14">
    <location>
        <position position="162"/>
    </location>
    <ligand>
        <name>Mg(2+)</name>
        <dbReference type="ChEBI" id="CHEBI:18420"/>
    </ligand>
</feature>
<dbReference type="Gene3D" id="3.40.50.300">
    <property type="entry name" value="P-loop containing nucleotide triphosphate hydrolases"/>
    <property type="match status" value="1"/>
</dbReference>
<dbReference type="FunFam" id="3.40.50.300:FF:000174">
    <property type="entry name" value="HPr kinase/phosphorylase"/>
    <property type="match status" value="1"/>
</dbReference>
<evidence type="ECO:0000256" key="2">
    <source>
        <dbReference type="ARBA" id="ARBA00001946"/>
    </source>
</evidence>
<accession>A0A4R9C2Q6</accession>
<evidence type="ECO:0000256" key="9">
    <source>
        <dbReference type="ARBA" id="ARBA00022840"/>
    </source>
</evidence>
<dbReference type="SUPFAM" id="SSF53795">
    <property type="entry name" value="PEP carboxykinase-like"/>
    <property type="match status" value="1"/>
</dbReference>
<feature type="domain" description="HPr(Ser) kinase/phosphorylase N-terminal" evidence="15">
    <location>
        <begin position="5"/>
        <end position="127"/>
    </location>
</feature>
<comment type="function">
    <text evidence="14">Catalyzes the ATP- as well as the pyrophosphate-dependent phosphorylation of a specific serine residue in HPr, a phosphocarrier protein of the phosphoenolpyruvate-dependent sugar phosphotransferase system (PTS). HprK/P also catalyzes the pyrophosphate-producing, inorganic phosphate-dependent dephosphorylation (phosphorolysis) of seryl-phosphorylated HPr (P-Ser-HPr). The two antagonistic activities of HprK/P are regulated by several intracellular metabolites, which change their concentration in response to the absence or presence of rapidly metabolisable carbon sources (glucose, fructose, etc.) in the growth medium. Therefore, by controlling the phosphorylation state of HPr, HPrK/P is a sensor enzyme that plays a major role in the regulation of carbon metabolism and sugar transport: it mediates carbon catabolite repression (CCR), and regulates PTS-catalyzed carbohydrate uptake and inducer exclusion.</text>
</comment>
<comment type="catalytic activity">
    <reaction evidence="13 14">
        <text>[HPr protein]-O-phospho-L-serine + phosphate + H(+) = [HPr protein]-L-serine + diphosphate</text>
        <dbReference type="Rhea" id="RHEA:46604"/>
        <dbReference type="Rhea" id="RHEA-COMP:11602"/>
        <dbReference type="Rhea" id="RHEA-COMP:11603"/>
        <dbReference type="ChEBI" id="CHEBI:15378"/>
        <dbReference type="ChEBI" id="CHEBI:29999"/>
        <dbReference type="ChEBI" id="CHEBI:33019"/>
        <dbReference type="ChEBI" id="CHEBI:43474"/>
        <dbReference type="ChEBI" id="CHEBI:83421"/>
    </reaction>
</comment>
<keyword evidence="7 14" id="KW-0547">Nucleotide-binding</keyword>
<keyword evidence="5 14" id="KW-0808">Transferase</keyword>
<dbReference type="NCBIfam" id="TIGR00679">
    <property type="entry name" value="hpr-ser"/>
    <property type="match status" value="1"/>
</dbReference>
<feature type="region of interest" description="Important for the catalytic mechanism of both phosphorylation and dephosphorylation" evidence="14">
    <location>
        <begin position="202"/>
        <end position="211"/>
    </location>
</feature>
<dbReference type="Pfam" id="PF07475">
    <property type="entry name" value="Hpr_kinase_C"/>
    <property type="match status" value="1"/>
</dbReference>
<keyword evidence="6 14" id="KW-0479">Metal-binding</keyword>
<comment type="similarity">
    <text evidence="3 14">Belongs to the HPrK/P family.</text>
</comment>
<dbReference type="Gene3D" id="3.40.1390.20">
    <property type="entry name" value="HprK N-terminal domain-like"/>
    <property type="match status" value="1"/>
</dbReference>
<dbReference type="Pfam" id="PF02603">
    <property type="entry name" value="Hpr_kinase_N"/>
    <property type="match status" value="1"/>
</dbReference>
<comment type="subunit">
    <text evidence="14">Homohexamer.</text>
</comment>
<dbReference type="AlphaFoldDB" id="A0A4R9C2Q6"/>
<feature type="active site" evidence="14">
    <location>
        <position position="140"/>
    </location>
</feature>
<keyword evidence="12 14" id="KW-0119">Carbohydrate metabolism</keyword>
<dbReference type="InterPro" id="IPR028979">
    <property type="entry name" value="Ser_kin/Pase_Hpr-like_N_sf"/>
</dbReference>
<dbReference type="CDD" id="cd01918">
    <property type="entry name" value="HprK_C"/>
    <property type="match status" value="1"/>
</dbReference>
<evidence type="ECO:0000313" key="18">
    <source>
        <dbReference type="Proteomes" id="UP000297454"/>
    </source>
</evidence>
<comment type="cofactor">
    <cofactor evidence="2 14">
        <name>Mg(2+)</name>
        <dbReference type="ChEBI" id="CHEBI:18420"/>
    </cofactor>
</comment>
<dbReference type="PANTHER" id="PTHR30305:SF1">
    <property type="entry name" value="HPR KINASE_PHOSPHORYLASE"/>
    <property type="match status" value="1"/>
</dbReference>
<evidence type="ECO:0000256" key="7">
    <source>
        <dbReference type="ARBA" id="ARBA00022741"/>
    </source>
</evidence>
<evidence type="ECO:0000256" key="11">
    <source>
        <dbReference type="ARBA" id="ARBA00023268"/>
    </source>
</evidence>
<dbReference type="GO" id="GO:0000155">
    <property type="term" value="F:phosphorelay sensor kinase activity"/>
    <property type="evidence" value="ECO:0007669"/>
    <property type="project" value="InterPro"/>
</dbReference>
<keyword evidence="8 14" id="KW-0418">Kinase</keyword>
<keyword evidence="18" id="KW-1185">Reference proteome</keyword>
<dbReference type="GO" id="GO:0006109">
    <property type="term" value="P:regulation of carbohydrate metabolic process"/>
    <property type="evidence" value="ECO:0007669"/>
    <property type="project" value="UniProtKB-UniRule"/>
</dbReference>
<protein>
    <recommendedName>
        <fullName evidence="14">HPr kinase/phosphorylase</fullName>
        <shortName evidence="14">HPrK/P</shortName>
        <ecNumber evidence="14">2.7.11.-</ecNumber>
        <ecNumber evidence="14">2.7.4.-</ecNumber>
    </recommendedName>
    <alternativeName>
        <fullName evidence="14">HPr(Ser) kinase/phosphorylase</fullName>
    </alternativeName>
</protein>
<keyword evidence="10 14" id="KW-0460">Magnesium</keyword>
<evidence type="ECO:0000256" key="14">
    <source>
        <dbReference type="HAMAP-Rule" id="MF_01249"/>
    </source>
</evidence>
<sequence>MAKSVKLSELVQELDLKVIMPAKDYEEIEISNGDVNRPGLQLSGFMEAFPYKRIQIIGNVEYNYYMQMTPELRYERFRGILSEEIPCIIFSYNREVTQDILDLANYYNKTLIISEYATTKLISKLSMSLEKHLAEELTIHAGLMEVYGSGVLIKGQSSVGKSETALDLVIRGHRLVADDVVDIKKIDNQLYGTSPENIRHFMEIRGLGILDIRRLYGVGSVKIDSRIDLVIELEKWDENKEYDRLGLEDDSDFILGVEVPKLTVPVKPGRNIAMILEVAVRNLRQKNLGYNSAKYLTSRLFNDMNPSETKNNHYVNMYENL</sequence>
<dbReference type="EC" id="2.7.11.-" evidence="14"/>
<evidence type="ECO:0000259" key="15">
    <source>
        <dbReference type="Pfam" id="PF02603"/>
    </source>
</evidence>
<evidence type="ECO:0000256" key="10">
    <source>
        <dbReference type="ARBA" id="ARBA00022842"/>
    </source>
</evidence>
<dbReference type="SUPFAM" id="SSF75138">
    <property type="entry name" value="HprK N-terminal domain-like"/>
    <property type="match status" value="1"/>
</dbReference>
<feature type="active site" evidence="14">
    <location>
        <position position="161"/>
    </location>
</feature>
<dbReference type="GO" id="GO:0000287">
    <property type="term" value="F:magnesium ion binding"/>
    <property type="evidence" value="ECO:0007669"/>
    <property type="project" value="UniProtKB-UniRule"/>
</dbReference>
<evidence type="ECO:0000256" key="3">
    <source>
        <dbReference type="ARBA" id="ARBA00006883"/>
    </source>
</evidence>
<proteinExistence type="inferred from homology"/>
<feature type="active site" evidence="14">
    <location>
        <position position="244"/>
    </location>
</feature>
<feature type="domain" description="HPr kinase/phosphorylase C-terminal" evidence="16">
    <location>
        <begin position="132"/>
        <end position="299"/>
    </location>
</feature>
<dbReference type="PANTHER" id="PTHR30305">
    <property type="entry name" value="PROTEIN YJDM-RELATED"/>
    <property type="match status" value="1"/>
</dbReference>
<reference evidence="17 18" key="1">
    <citation type="submission" date="2019-01" db="EMBL/GenBank/DDBJ databases">
        <title>Draft Genome Sequences of Helcococcus ovis Strains Isolated from the Uterus and Vagina of Dairy Cows with Metritis.</title>
        <authorList>
            <person name="Cunha F."/>
            <person name="Jeon S.J."/>
            <person name="Kutzer P."/>
            <person name="Galvao K.N."/>
        </authorList>
    </citation>
    <scope>NUCLEOTIDE SEQUENCE [LARGE SCALE GENOMIC DNA]</scope>
    <source>
        <strain evidence="17 18">KG-37</strain>
    </source>
</reference>
<comment type="caution">
    <text evidence="17">The sequence shown here is derived from an EMBL/GenBank/DDBJ whole genome shotgun (WGS) entry which is preliminary data.</text>
</comment>
<organism evidence="17 18">
    <name type="scientific">Helcococcus ovis</name>
    <dbReference type="NCBI Taxonomy" id="72026"/>
    <lineage>
        <taxon>Bacteria</taxon>
        <taxon>Bacillati</taxon>
        <taxon>Bacillota</taxon>
        <taxon>Tissierellia</taxon>
        <taxon>Tissierellales</taxon>
        <taxon>Peptoniphilaceae</taxon>
        <taxon>Helcococcus</taxon>
    </lineage>
</organism>
<dbReference type="EC" id="2.7.4.-" evidence="14"/>
<evidence type="ECO:0000256" key="6">
    <source>
        <dbReference type="ARBA" id="ARBA00022723"/>
    </source>
</evidence>
<dbReference type="RefSeq" id="WP_134743842.1">
    <property type="nucleotide sequence ID" value="NZ_CP119762.1"/>
</dbReference>
<evidence type="ECO:0000256" key="8">
    <source>
        <dbReference type="ARBA" id="ARBA00022777"/>
    </source>
</evidence>
<evidence type="ECO:0000256" key="1">
    <source>
        <dbReference type="ARBA" id="ARBA00001120"/>
    </source>
</evidence>
<comment type="miscellaneous">
    <text evidence="14">Both phosphorylation and phosphorolysis are carried out by the same active site and suggest a common mechanism for both reactions.</text>
</comment>
<dbReference type="InterPro" id="IPR011104">
    <property type="entry name" value="Hpr_kin/Pase_C"/>
</dbReference>
<comment type="caution">
    <text evidence="14">Lacks conserved residue(s) required for the propagation of feature annotation.</text>
</comment>